<sequence length="105" mass="11385">MRAVFALAALALIGGCGSQPPSDDNWTHWVCDSQVELLWRFADSDKERVDLRLGGSDVVHRLKLERSGSGSLFTDGNLALHTKGDEGLVYWAATDDLIGRGCKAP</sequence>
<keyword evidence="4" id="KW-0449">Lipoprotein</keyword>
<name>A0ABS5XNC3_9GAMM</name>
<dbReference type="EMBL" id="JAGTIS010000009">
    <property type="protein sequence ID" value="MBT8767762.1"/>
    <property type="molecule type" value="Genomic_DNA"/>
</dbReference>
<accession>A0ABS5XNC3</accession>
<evidence type="ECO:0000313" key="7">
    <source>
        <dbReference type="Proteomes" id="UP001519667"/>
    </source>
</evidence>
<evidence type="ECO:0000259" key="5">
    <source>
        <dbReference type="Pfam" id="PF09864"/>
    </source>
</evidence>
<evidence type="ECO:0000256" key="1">
    <source>
        <dbReference type="ARBA" id="ARBA00022729"/>
    </source>
</evidence>
<protein>
    <submittedName>
        <fullName evidence="6">MliC family protein</fullName>
    </submittedName>
</protein>
<keyword evidence="1" id="KW-0732">Signal</keyword>
<reference evidence="6 7" key="1">
    <citation type="submission" date="2021-04" db="EMBL/GenBank/DDBJ databases">
        <title>Pseudomonas boanensis sp. nov., a bacterium isolated from river water used for household purposes in Boane District, Mozambique.</title>
        <authorList>
            <person name="Nicklasson M."/>
            <person name="Martin-Rodriguez A.J."/>
            <person name="Thorell K."/>
            <person name="Neves L."/>
            <person name="Mussagy A."/>
            <person name="Rydberg H.A."/>
            <person name="Hernroth B."/>
            <person name="Svensson-Stadler L."/>
            <person name="Sjoling A."/>
        </authorList>
    </citation>
    <scope>NUCLEOTIDE SEQUENCE [LARGE SCALE GENOMIC DNA]</scope>
    <source>
        <strain evidence="6 7">DB1</strain>
    </source>
</reference>
<dbReference type="Gene3D" id="2.40.128.200">
    <property type="match status" value="1"/>
</dbReference>
<dbReference type="InterPro" id="IPR018660">
    <property type="entry name" value="MliC"/>
</dbReference>
<keyword evidence="2" id="KW-0472">Membrane</keyword>
<gene>
    <name evidence="6" type="ORF">J7302_16750</name>
</gene>
<dbReference type="PROSITE" id="PS51257">
    <property type="entry name" value="PROKAR_LIPOPROTEIN"/>
    <property type="match status" value="1"/>
</dbReference>
<dbReference type="Proteomes" id="UP001519667">
    <property type="component" value="Unassembled WGS sequence"/>
</dbReference>
<evidence type="ECO:0000256" key="2">
    <source>
        <dbReference type="ARBA" id="ARBA00023136"/>
    </source>
</evidence>
<organism evidence="6 7">
    <name type="scientific">Metapseudomonas boanensis</name>
    <dbReference type="NCBI Taxonomy" id="2822138"/>
    <lineage>
        <taxon>Bacteria</taxon>
        <taxon>Pseudomonadati</taxon>
        <taxon>Pseudomonadota</taxon>
        <taxon>Gammaproteobacteria</taxon>
        <taxon>Pseudomonadales</taxon>
        <taxon>Pseudomonadaceae</taxon>
        <taxon>Metapseudomonas</taxon>
    </lineage>
</organism>
<keyword evidence="3" id="KW-0564">Palmitate</keyword>
<evidence type="ECO:0000256" key="3">
    <source>
        <dbReference type="ARBA" id="ARBA00023139"/>
    </source>
</evidence>
<feature type="domain" description="C-type lysozyme inhibitor" evidence="5">
    <location>
        <begin position="29"/>
        <end position="96"/>
    </location>
</feature>
<keyword evidence="7" id="KW-1185">Reference proteome</keyword>
<comment type="caution">
    <text evidence="6">The sequence shown here is derived from an EMBL/GenBank/DDBJ whole genome shotgun (WGS) entry which is preliminary data.</text>
</comment>
<dbReference type="RefSeq" id="WP_215377242.1">
    <property type="nucleotide sequence ID" value="NZ_JAGTIS010000009.1"/>
</dbReference>
<dbReference type="SUPFAM" id="SSF141488">
    <property type="entry name" value="YdhA-like"/>
    <property type="match status" value="1"/>
</dbReference>
<dbReference type="Pfam" id="PF09864">
    <property type="entry name" value="MliC"/>
    <property type="match status" value="1"/>
</dbReference>
<evidence type="ECO:0000256" key="4">
    <source>
        <dbReference type="ARBA" id="ARBA00023288"/>
    </source>
</evidence>
<proteinExistence type="predicted"/>
<dbReference type="InterPro" id="IPR036328">
    <property type="entry name" value="MliC_sf"/>
</dbReference>
<evidence type="ECO:0000313" key="6">
    <source>
        <dbReference type="EMBL" id="MBT8767762.1"/>
    </source>
</evidence>